<dbReference type="AlphaFoldDB" id="A0A7X2NIT3"/>
<keyword evidence="2" id="KW-0472">Membrane</keyword>
<gene>
    <name evidence="4" type="ORF">FYJ39_00830</name>
</gene>
<evidence type="ECO:0000256" key="2">
    <source>
        <dbReference type="SAM" id="Phobius"/>
    </source>
</evidence>
<keyword evidence="1" id="KW-0175">Coiled coil</keyword>
<dbReference type="Proteomes" id="UP000429958">
    <property type="component" value="Unassembled WGS sequence"/>
</dbReference>
<feature type="coiled-coil region" evidence="1">
    <location>
        <begin position="107"/>
        <end position="161"/>
    </location>
</feature>
<evidence type="ECO:0000256" key="1">
    <source>
        <dbReference type="SAM" id="Coils"/>
    </source>
</evidence>
<dbReference type="InterPro" id="IPR042047">
    <property type="entry name" value="SleB_dom1"/>
</dbReference>
<dbReference type="Pfam" id="PF07486">
    <property type="entry name" value="Hydrolase_2"/>
    <property type="match status" value="1"/>
</dbReference>
<reference evidence="4 5" key="1">
    <citation type="submission" date="2019-08" db="EMBL/GenBank/DDBJ databases">
        <title>In-depth cultivation of the pig gut microbiome towards novel bacterial diversity and tailored functional studies.</title>
        <authorList>
            <person name="Wylensek D."/>
            <person name="Hitch T.C.A."/>
            <person name="Clavel T."/>
        </authorList>
    </citation>
    <scope>NUCLEOTIDE SEQUENCE [LARGE SCALE GENOMIC DNA]</scope>
    <source>
        <strain evidence="4 5">WCA-389-WT-23D1</strain>
    </source>
</reference>
<name>A0A7X2NIT3_9CLOT</name>
<proteinExistence type="predicted"/>
<accession>A0A7X2NIT3</accession>
<feature type="transmembrane region" description="Helical" evidence="2">
    <location>
        <begin position="29"/>
        <end position="47"/>
    </location>
</feature>
<protein>
    <submittedName>
        <fullName evidence="4">Cell wall hydrolase</fullName>
    </submittedName>
</protein>
<dbReference type="RefSeq" id="WP_154470572.1">
    <property type="nucleotide sequence ID" value="NZ_DBEWUL010000227.1"/>
</dbReference>
<dbReference type="EMBL" id="VUMD01000001">
    <property type="protein sequence ID" value="MSS35158.1"/>
    <property type="molecule type" value="Genomic_DNA"/>
</dbReference>
<keyword evidence="2" id="KW-1133">Transmembrane helix</keyword>
<evidence type="ECO:0000313" key="4">
    <source>
        <dbReference type="EMBL" id="MSS35158.1"/>
    </source>
</evidence>
<evidence type="ECO:0000259" key="3">
    <source>
        <dbReference type="Pfam" id="PF07486"/>
    </source>
</evidence>
<keyword evidence="4" id="KW-0378">Hydrolase</keyword>
<keyword evidence="5" id="KW-1185">Reference proteome</keyword>
<comment type="caution">
    <text evidence="4">The sequence shown here is derived from an EMBL/GenBank/DDBJ whole genome shotgun (WGS) entry which is preliminary data.</text>
</comment>
<evidence type="ECO:0000313" key="5">
    <source>
        <dbReference type="Proteomes" id="UP000429958"/>
    </source>
</evidence>
<feature type="domain" description="Cell wall hydrolase SleB" evidence="3">
    <location>
        <begin position="184"/>
        <end position="282"/>
    </location>
</feature>
<dbReference type="Gene3D" id="1.10.10.2520">
    <property type="entry name" value="Cell wall hydrolase SleB, domain 1"/>
    <property type="match status" value="1"/>
</dbReference>
<dbReference type="InterPro" id="IPR011105">
    <property type="entry name" value="Cell_wall_hydrolase_SleB"/>
</dbReference>
<dbReference type="GO" id="GO:0016787">
    <property type="term" value="F:hydrolase activity"/>
    <property type="evidence" value="ECO:0007669"/>
    <property type="project" value="UniProtKB-KW"/>
</dbReference>
<sequence length="284" mass="31739">MLTFHSFFQSVVLFVKSLAVKVKKQMYRSFSVLMTGMMVVAIIAFSANGFGGSGKNALAAPISEERQEEEPETEEVEGSSLVTEAKVQFGLLNTDSEGQLLAGALLLNEVRKQQEQQEAAQARLEALQRQIVKEKQEAEARKKAEEAKKRAEEERRAARRISYTEEDYQVLLRIVQAEAGICDEKGKILVANVIINRVLSDEFPDSVKAVVYEPSQFQPVSNGAINSARVTAETIECVNRALEGEDYSNGALYFMNRKGSGSAASWFDRHLNYLFSHDGHEFFR</sequence>
<organism evidence="4 5">
    <name type="scientific">Clostridium porci</name>
    <dbReference type="NCBI Taxonomy" id="2605778"/>
    <lineage>
        <taxon>Bacteria</taxon>
        <taxon>Bacillati</taxon>
        <taxon>Bacillota</taxon>
        <taxon>Clostridia</taxon>
        <taxon>Eubacteriales</taxon>
        <taxon>Clostridiaceae</taxon>
        <taxon>Clostridium</taxon>
    </lineage>
</organism>
<keyword evidence="2" id="KW-0812">Transmembrane</keyword>